<dbReference type="STRING" id="638302.HMPREF0908_0922"/>
<dbReference type="OrthoDB" id="9799122at2"/>
<reference evidence="2 3" key="1">
    <citation type="submission" date="2009-04" db="EMBL/GenBank/DDBJ databases">
        <authorList>
            <person name="Qin X."/>
            <person name="Bachman B."/>
            <person name="Battles P."/>
            <person name="Bell A."/>
            <person name="Bess C."/>
            <person name="Bickham C."/>
            <person name="Chaboub L."/>
            <person name="Chen D."/>
            <person name="Coyle M."/>
            <person name="Deiros D.R."/>
            <person name="Dinh H."/>
            <person name="Forbes L."/>
            <person name="Fowler G."/>
            <person name="Francisco L."/>
            <person name="Fu Q."/>
            <person name="Gubbala S."/>
            <person name="Hale W."/>
            <person name="Han Y."/>
            <person name="Hemphill L."/>
            <person name="Highlander S.K."/>
            <person name="Hirani K."/>
            <person name="Hogues M."/>
            <person name="Jackson L."/>
            <person name="Jakkamsetti A."/>
            <person name="Javaid M."/>
            <person name="Jiang H."/>
            <person name="Korchina V."/>
            <person name="Kovar C."/>
            <person name="Lara F."/>
            <person name="Lee S."/>
            <person name="Mata R."/>
            <person name="Mathew T."/>
            <person name="Moen C."/>
            <person name="Morales K."/>
            <person name="Munidasa M."/>
            <person name="Nazareth L."/>
            <person name="Ngo R."/>
            <person name="Nguyen L."/>
            <person name="Okwuonu G."/>
            <person name="Ongeri F."/>
            <person name="Patil S."/>
            <person name="Petrosino J."/>
            <person name="Pham C."/>
            <person name="Pham P."/>
            <person name="Pu L.-L."/>
            <person name="Puazo M."/>
            <person name="Raj R."/>
            <person name="Reid J."/>
            <person name="Rouhana J."/>
            <person name="Saada N."/>
            <person name="Shang Y."/>
            <person name="Simmons D."/>
            <person name="Thornton R."/>
            <person name="Warren J."/>
            <person name="Weissenberger G."/>
            <person name="Zhang J."/>
            <person name="Zhang L."/>
            <person name="Zhou C."/>
            <person name="Zhu D."/>
            <person name="Muzny D."/>
            <person name="Worley K."/>
            <person name="Gibbs R."/>
        </authorList>
    </citation>
    <scope>NUCLEOTIDE SEQUENCE [LARGE SCALE GENOMIC DNA]</scope>
    <source>
        <strain evidence="2 3">ATCC 43531</strain>
    </source>
</reference>
<dbReference type="InterPro" id="IPR036249">
    <property type="entry name" value="Thioredoxin-like_sf"/>
</dbReference>
<evidence type="ECO:0000313" key="2">
    <source>
        <dbReference type="EMBL" id="EEQ48766.1"/>
    </source>
</evidence>
<dbReference type="GO" id="GO:0016491">
    <property type="term" value="F:oxidoreductase activity"/>
    <property type="evidence" value="ECO:0007669"/>
    <property type="project" value="InterPro"/>
</dbReference>
<keyword evidence="3" id="KW-1185">Reference proteome</keyword>
<protein>
    <submittedName>
        <fullName evidence="2">DsbA-like protein</fullName>
    </submittedName>
</protein>
<accession>C4V328</accession>
<dbReference type="CDD" id="cd03024">
    <property type="entry name" value="DsbA_FrnE"/>
    <property type="match status" value="1"/>
</dbReference>
<dbReference type="PANTHER" id="PTHR13887">
    <property type="entry name" value="GLUTATHIONE S-TRANSFERASE KAPPA"/>
    <property type="match status" value="1"/>
</dbReference>
<organism evidence="2 3">
    <name type="scientific">Selenomonas flueggei ATCC 43531</name>
    <dbReference type="NCBI Taxonomy" id="638302"/>
    <lineage>
        <taxon>Bacteria</taxon>
        <taxon>Bacillati</taxon>
        <taxon>Bacillota</taxon>
        <taxon>Negativicutes</taxon>
        <taxon>Selenomonadales</taxon>
        <taxon>Selenomonadaceae</taxon>
        <taxon>Selenomonas</taxon>
    </lineage>
</organism>
<evidence type="ECO:0000313" key="3">
    <source>
        <dbReference type="Proteomes" id="UP000005309"/>
    </source>
</evidence>
<dbReference type="Gene3D" id="3.40.30.10">
    <property type="entry name" value="Glutaredoxin"/>
    <property type="match status" value="1"/>
</dbReference>
<dbReference type="PANTHER" id="PTHR13887:SF41">
    <property type="entry name" value="THIOREDOXIN SUPERFAMILY PROTEIN"/>
    <property type="match status" value="1"/>
</dbReference>
<name>C4V328_9FIRM</name>
<gene>
    <name evidence="2" type="ORF">HMPREF0908_0922</name>
</gene>
<dbReference type="AlphaFoldDB" id="C4V328"/>
<dbReference type="eggNOG" id="COG2761">
    <property type="taxonomic scope" value="Bacteria"/>
</dbReference>
<dbReference type="EMBL" id="ACLA01000012">
    <property type="protein sequence ID" value="EEQ48766.1"/>
    <property type="molecule type" value="Genomic_DNA"/>
</dbReference>
<dbReference type="Proteomes" id="UP000005309">
    <property type="component" value="Unassembled WGS sequence"/>
</dbReference>
<dbReference type="HOGENOM" id="CLU_069253_0_2_9"/>
<feature type="domain" description="DSBA-like thioredoxin" evidence="1">
    <location>
        <begin position="3"/>
        <end position="207"/>
    </location>
</feature>
<sequence length="212" mass="23880">MKITYWSDYACPFCYIGETRMKKAIAAMDTTEPIELEMKAFQLDPNAPRKSVGNMTDLFVRKYGFSPDEAEKRIDSITAMGRQEGLNFNFVDAQFVNTVDAHRLTKYAQSKEPEKADRLIEVLMDAYFGKNAALSEPDVLRCAAQSAGLNMEEAEKVIKFDTLYLDEVQQDETEAYMRGVSSVPLFIIGDERIAGADSITRMKAALQKALEK</sequence>
<dbReference type="InterPro" id="IPR001853">
    <property type="entry name" value="DSBA-like_thioredoxin_dom"/>
</dbReference>
<proteinExistence type="predicted"/>
<dbReference type="SUPFAM" id="SSF52833">
    <property type="entry name" value="Thioredoxin-like"/>
    <property type="match status" value="1"/>
</dbReference>
<dbReference type="Pfam" id="PF01323">
    <property type="entry name" value="DSBA"/>
    <property type="match status" value="1"/>
</dbReference>
<evidence type="ECO:0000259" key="1">
    <source>
        <dbReference type="Pfam" id="PF01323"/>
    </source>
</evidence>
<dbReference type="RefSeq" id="WP_006689656.1">
    <property type="nucleotide sequence ID" value="NZ_GG694006.1"/>
</dbReference>
<comment type="caution">
    <text evidence="2">The sequence shown here is derived from an EMBL/GenBank/DDBJ whole genome shotgun (WGS) entry which is preliminary data.</text>
</comment>